<keyword evidence="3" id="KW-1185">Reference proteome</keyword>
<dbReference type="EMBL" id="LR215048">
    <property type="protein sequence ID" value="VEU80903.1"/>
    <property type="molecule type" value="Genomic_DNA"/>
</dbReference>
<evidence type="ECO:0000313" key="3">
    <source>
        <dbReference type="Proteomes" id="UP000289841"/>
    </source>
</evidence>
<proteinExistence type="predicted"/>
<dbReference type="AlphaFoldDB" id="A0A449BEL9"/>
<name>A0A449BEL9_HAPAX</name>
<gene>
    <name evidence="2" type="ORF">NCTC10138_01291</name>
</gene>
<evidence type="ECO:0000256" key="1">
    <source>
        <dbReference type="SAM" id="Phobius"/>
    </source>
</evidence>
<dbReference type="STRING" id="1278311.GCA_000428705_00282"/>
<organism evidence="2 3">
    <name type="scientific">Haploplasma axanthum</name>
    <name type="common">Acholeplasma axanthum</name>
    <dbReference type="NCBI Taxonomy" id="29552"/>
    <lineage>
        <taxon>Bacteria</taxon>
        <taxon>Bacillati</taxon>
        <taxon>Mycoplasmatota</taxon>
        <taxon>Mollicutes</taxon>
        <taxon>Acholeplasmatales</taxon>
        <taxon>Acholeplasmataceae</taxon>
        <taxon>Haploplasma</taxon>
    </lineage>
</organism>
<dbReference type="RefSeq" id="WP_026391151.1">
    <property type="nucleotide sequence ID" value="NZ_LR215048.1"/>
</dbReference>
<dbReference type="Proteomes" id="UP000289841">
    <property type="component" value="Chromosome"/>
</dbReference>
<feature type="transmembrane region" description="Helical" evidence="1">
    <location>
        <begin position="12"/>
        <end position="37"/>
    </location>
</feature>
<dbReference type="KEGG" id="aaxa:NCTC10138_01291"/>
<keyword evidence="1" id="KW-0812">Transmembrane</keyword>
<protein>
    <submittedName>
        <fullName evidence="2">Uncharacterized protein</fullName>
    </submittedName>
</protein>
<evidence type="ECO:0000313" key="2">
    <source>
        <dbReference type="EMBL" id="VEU80903.1"/>
    </source>
</evidence>
<feature type="transmembrane region" description="Helical" evidence="1">
    <location>
        <begin position="57"/>
        <end position="80"/>
    </location>
</feature>
<accession>A0A449BEL9</accession>
<sequence length="116" mass="13272">MDDLSFDKKRKIVLRLLGYGLLIIGMILAIYSLLNFFDVFNGFIEKDTIVQKTNAETISSVTFIVTFIGFLLLIVGSFFLKFGYDGTSKKFIHNENDNIKKASESINYILSRKENK</sequence>
<keyword evidence="1" id="KW-1133">Transmembrane helix</keyword>
<reference evidence="2 3" key="1">
    <citation type="submission" date="2019-01" db="EMBL/GenBank/DDBJ databases">
        <authorList>
            <consortium name="Pathogen Informatics"/>
        </authorList>
    </citation>
    <scope>NUCLEOTIDE SEQUENCE [LARGE SCALE GENOMIC DNA]</scope>
    <source>
        <strain evidence="2 3">NCTC10138</strain>
    </source>
</reference>
<keyword evidence="1" id="KW-0472">Membrane</keyword>